<reference evidence="5" key="1">
    <citation type="journal article" date="2023" name="Science">
        <title>Elucidation of the pathway for biosynthesis of saponin adjuvants from the soapbark tree.</title>
        <authorList>
            <person name="Reed J."/>
            <person name="Orme A."/>
            <person name="El-Demerdash A."/>
            <person name="Owen C."/>
            <person name="Martin L.B.B."/>
            <person name="Misra R.C."/>
            <person name="Kikuchi S."/>
            <person name="Rejzek M."/>
            <person name="Martin A.C."/>
            <person name="Harkess A."/>
            <person name="Leebens-Mack J."/>
            <person name="Louveau T."/>
            <person name="Stephenson M.J."/>
            <person name="Osbourn A."/>
        </authorList>
    </citation>
    <scope>NUCLEOTIDE SEQUENCE</scope>
    <source>
        <strain evidence="5">S10</strain>
    </source>
</reference>
<organism evidence="5 6">
    <name type="scientific">Quillaja saponaria</name>
    <name type="common">Soap bark tree</name>
    <dbReference type="NCBI Taxonomy" id="32244"/>
    <lineage>
        <taxon>Eukaryota</taxon>
        <taxon>Viridiplantae</taxon>
        <taxon>Streptophyta</taxon>
        <taxon>Embryophyta</taxon>
        <taxon>Tracheophyta</taxon>
        <taxon>Spermatophyta</taxon>
        <taxon>Magnoliopsida</taxon>
        <taxon>eudicotyledons</taxon>
        <taxon>Gunneridae</taxon>
        <taxon>Pentapetalae</taxon>
        <taxon>rosids</taxon>
        <taxon>fabids</taxon>
        <taxon>Fabales</taxon>
        <taxon>Quillajaceae</taxon>
        <taxon>Quillaja</taxon>
    </lineage>
</organism>
<dbReference type="InterPro" id="IPR011993">
    <property type="entry name" value="PH-like_dom_sf"/>
</dbReference>
<proteinExistence type="inferred from homology"/>
<evidence type="ECO:0000256" key="3">
    <source>
        <dbReference type="ARBA" id="ARBA00022737"/>
    </source>
</evidence>
<dbReference type="EMBL" id="JARAOO010000003">
    <property type="protein sequence ID" value="KAJ7975402.1"/>
    <property type="molecule type" value="Genomic_DNA"/>
</dbReference>
<dbReference type="AlphaFoldDB" id="A0AAD7Q5T2"/>
<dbReference type="InterPro" id="IPR037848">
    <property type="entry name" value="GEM-like"/>
</dbReference>
<dbReference type="SMART" id="SM00568">
    <property type="entry name" value="GRAM"/>
    <property type="match status" value="1"/>
</dbReference>
<evidence type="ECO:0000313" key="5">
    <source>
        <dbReference type="EMBL" id="KAJ7975402.1"/>
    </source>
</evidence>
<comment type="caution">
    <text evidence="5">The sequence shown here is derived from an EMBL/GenBank/DDBJ whole genome shotgun (WGS) entry which is preliminary data.</text>
</comment>
<dbReference type="InterPro" id="IPR004182">
    <property type="entry name" value="GRAM"/>
</dbReference>
<dbReference type="KEGG" id="qsa:O6P43_005328"/>
<protein>
    <submittedName>
        <fullName evidence="5">Gem-like protein 4</fullName>
    </submittedName>
</protein>
<keyword evidence="3" id="KW-0677">Repeat</keyword>
<evidence type="ECO:0000256" key="1">
    <source>
        <dbReference type="ARBA" id="ARBA00009414"/>
    </source>
</evidence>
<dbReference type="Pfam" id="PF02893">
    <property type="entry name" value="GRAM"/>
    <property type="match status" value="1"/>
</dbReference>
<gene>
    <name evidence="5" type="ORF">O6P43_005328</name>
</gene>
<dbReference type="InterPro" id="IPR045344">
    <property type="entry name" value="C-JID"/>
</dbReference>
<evidence type="ECO:0000313" key="6">
    <source>
        <dbReference type="Proteomes" id="UP001163823"/>
    </source>
</evidence>
<feature type="domain" description="GRAM" evidence="4">
    <location>
        <begin position="300"/>
        <end position="365"/>
    </location>
</feature>
<sequence>MLLRQVLYEIPKLEVSVDGQDIPDWFDHRSKGGSLSFWVGRKFPVIAVCSVYGGSDDAYILFEVCLSINGVQVFAHQDSFSVESRSPHIWLHDLRAHMSSQQWQSLDKYLEEDWNHVEVSFAMPIGTVKCCGVHVYKKETNMEDVQFKDPNAECAIVPYESDHDVTGEQDQGMFSSTEGEQIDNSTQSQLLNYFGIPKTTDKGKSIMVNNDEEAKLWDKGTSTGGKGYKDIAIQDKWTTEEDDNDKGDAKIIEQKTSIEKGISLAYKINDRVRMRSKDKDTVKGALIYGAAIVALGGRENIFNQIFKMKQGEKLLKASQCFRYTTAAPIPGVLFISTEKVAFCSEDFADKLLIPIGDIRDATRRNYVMDPTKKFIDIVTKDKSRYQFRGFIRYETALRNLQKAISMNKEKINNEAEEDELGNGIVLVQKHEKILQFTGASSVAPTICQPVLNQGPNRIAEIVTGTSSLGAKVIEEKEKISNTMNSKFCLGAKDVQESGISSSSSLYLNSYIFIIRLDSGLLVCILPTSNSRVQPLPI</sequence>
<dbReference type="Proteomes" id="UP001163823">
    <property type="component" value="Chromosome 3"/>
</dbReference>
<evidence type="ECO:0000256" key="2">
    <source>
        <dbReference type="ARBA" id="ARBA00022614"/>
    </source>
</evidence>
<accession>A0AAD7Q5T2</accession>
<dbReference type="PANTHER" id="PTHR31969">
    <property type="entry name" value="GEM-LIKE PROTEIN 2"/>
    <property type="match status" value="1"/>
</dbReference>
<keyword evidence="2" id="KW-0433">Leucine-rich repeat</keyword>
<evidence type="ECO:0000259" key="4">
    <source>
        <dbReference type="SMART" id="SM00568"/>
    </source>
</evidence>
<dbReference type="Gene3D" id="2.30.29.30">
    <property type="entry name" value="Pleckstrin-homology domain (PH domain)/Phosphotyrosine-binding domain (PTB)"/>
    <property type="match status" value="1"/>
</dbReference>
<comment type="similarity">
    <text evidence="1">Belongs to the GEM family.</text>
</comment>
<keyword evidence="6" id="KW-1185">Reference proteome</keyword>
<dbReference type="Pfam" id="PF20160">
    <property type="entry name" value="C-JID"/>
    <property type="match status" value="1"/>
</dbReference>
<name>A0AAD7Q5T2_QUISA</name>